<dbReference type="InterPro" id="IPR003615">
    <property type="entry name" value="HNH_nuc"/>
</dbReference>
<reference evidence="2 3" key="1">
    <citation type="submission" date="2015-02" db="EMBL/GenBank/DDBJ databases">
        <title>Draft genome sequences of ten Microbacterium spp. with emphasis on heavy metal contaminated environments.</title>
        <authorList>
            <person name="Corretto E."/>
        </authorList>
    </citation>
    <scope>NUCLEOTIDE SEQUENCE [LARGE SCALE GENOMIC DNA]</scope>
    <source>
        <strain evidence="2 3">BEL4b</strain>
    </source>
</reference>
<keyword evidence="2" id="KW-0255">Endonuclease</keyword>
<evidence type="ECO:0000313" key="3">
    <source>
        <dbReference type="Proteomes" id="UP000033640"/>
    </source>
</evidence>
<dbReference type="CDD" id="cd00085">
    <property type="entry name" value="HNHc"/>
    <property type="match status" value="1"/>
</dbReference>
<dbReference type="InterPro" id="IPR002711">
    <property type="entry name" value="HNH"/>
</dbReference>
<dbReference type="GO" id="GO:0004519">
    <property type="term" value="F:endonuclease activity"/>
    <property type="evidence" value="ECO:0007669"/>
    <property type="project" value="UniProtKB-KW"/>
</dbReference>
<dbReference type="AlphaFoldDB" id="A0A0F0LLI0"/>
<evidence type="ECO:0000259" key="1">
    <source>
        <dbReference type="Pfam" id="PF01844"/>
    </source>
</evidence>
<dbReference type="RefSeq" id="WP_269429869.1">
    <property type="nucleotide sequence ID" value="NZ_JYIW01000007.1"/>
</dbReference>
<organism evidence="2 3">
    <name type="scientific">Microbacterium oxydans</name>
    <dbReference type="NCBI Taxonomy" id="82380"/>
    <lineage>
        <taxon>Bacteria</taxon>
        <taxon>Bacillati</taxon>
        <taxon>Actinomycetota</taxon>
        <taxon>Actinomycetes</taxon>
        <taxon>Micrococcales</taxon>
        <taxon>Microbacteriaceae</taxon>
        <taxon>Microbacterium</taxon>
    </lineage>
</organism>
<keyword evidence="2" id="KW-0378">Hydrolase</keyword>
<dbReference type="PATRIC" id="fig|82380.11.peg.32"/>
<feature type="domain" description="HNH" evidence="1">
    <location>
        <begin position="2"/>
        <end position="42"/>
    </location>
</feature>
<dbReference type="GO" id="GO:0008270">
    <property type="term" value="F:zinc ion binding"/>
    <property type="evidence" value="ECO:0007669"/>
    <property type="project" value="InterPro"/>
</dbReference>
<sequence>MCGLPPGMTKAHHIRWWQRDTGPTDLSNGVLLCETCHHRIHDNGWGIHIDQAGTAARVWFIPPSYVDPERTPRLGGRARLDIAA</sequence>
<name>A0A0F0LLI0_9MICO</name>
<keyword evidence="2" id="KW-0540">Nuclease</keyword>
<dbReference type="Pfam" id="PF01844">
    <property type="entry name" value="HNH"/>
    <property type="match status" value="1"/>
</dbReference>
<dbReference type="GO" id="GO:0003676">
    <property type="term" value="F:nucleic acid binding"/>
    <property type="evidence" value="ECO:0007669"/>
    <property type="project" value="InterPro"/>
</dbReference>
<comment type="caution">
    <text evidence="2">The sequence shown here is derived from an EMBL/GenBank/DDBJ whole genome shotgun (WGS) entry which is preliminary data.</text>
</comment>
<gene>
    <name evidence="2" type="ORF">RS83_00032</name>
</gene>
<accession>A0A0F0LLI0</accession>
<dbReference type="EMBL" id="JYIW01000007">
    <property type="protein sequence ID" value="KJL34003.1"/>
    <property type="molecule type" value="Genomic_DNA"/>
</dbReference>
<evidence type="ECO:0000313" key="2">
    <source>
        <dbReference type="EMBL" id="KJL34003.1"/>
    </source>
</evidence>
<dbReference type="Proteomes" id="UP000033640">
    <property type="component" value="Unassembled WGS sequence"/>
</dbReference>
<protein>
    <submittedName>
        <fullName evidence="2">HNH endonuclease</fullName>
    </submittedName>
</protein>
<proteinExistence type="predicted"/>